<evidence type="ECO:0000256" key="1">
    <source>
        <dbReference type="HAMAP-Rule" id="MF_00598"/>
    </source>
</evidence>
<accession>A0A177MYE8</accession>
<dbReference type="Pfam" id="PF04361">
    <property type="entry name" value="DUF494"/>
    <property type="match status" value="1"/>
</dbReference>
<dbReference type="AlphaFoldDB" id="A0A177MYE8"/>
<name>A0A177MYE8_9GAMM</name>
<dbReference type="PANTHER" id="PTHR38692:SF1">
    <property type="entry name" value="PROTEIN SMG"/>
    <property type="match status" value="1"/>
</dbReference>
<proteinExistence type="inferred from homology"/>
<gene>
    <name evidence="1" type="primary">smg</name>
    <name evidence="2" type="ORF">A1507_03860</name>
</gene>
<dbReference type="OrthoDB" id="9788984at2"/>
<dbReference type="HAMAP" id="MF_00598">
    <property type="entry name" value="Smg"/>
    <property type="match status" value="1"/>
</dbReference>
<dbReference type="Proteomes" id="UP000077857">
    <property type="component" value="Unassembled WGS sequence"/>
</dbReference>
<evidence type="ECO:0000313" key="3">
    <source>
        <dbReference type="Proteomes" id="UP000077857"/>
    </source>
</evidence>
<reference evidence="2 3" key="1">
    <citation type="submission" date="2016-03" db="EMBL/GenBank/DDBJ databases">
        <authorList>
            <person name="Ploux O."/>
        </authorList>
    </citation>
    <scope>NUCLEOTIDE SEQUENCE [LARGE SCALE GENOMIC DNA]</scope>
    <source>
        <strain evidence="2 3">R-45378</strain>
    </source>
</reference>
<dbReference type="EMBL" id="LUUJ01000134">
    <property type="protein sequence ID" value="OAI10434.1"/>
    <property type="molecule type" value="Genomic_DNA"/>
</dbReference>
<dbReference type="InterPro" id="IPR007456">
    <property type="entry name" value="Smg"/>
</dbReference>
<evidence type="ECO:0000313" key="2">
    <source>
        <dbReference type="EMBL" id="OAI10434.1"/>
    </source>
</evidence>
<comment type="caution">
    <text evidence="2">The sequence shown here is derived from an EMBL/GenBank/DDBJ whole genome shotgun (WGS) entry which is preliminary data.</text>
</comment>
<dbReference type="PANTHER" id="PTHR38692">
    <property type="entry name" value="PROTEIN SMG"/>
    <property type="match status" value="1"/>
</dbReference>
<sequence>MKEDIFDVLIYLFENYLDGDSDNYPDTSIIASELLDAGFQQPDVNKAFDWLESLAEMDSIAPAVSSSFRIFSQQEIAVFDLECRDFLMYLEHAGILTPGNREIAIDRAMALKDENITIDKLKWIVLMVLLSQPGDSAAFSRMEDIVYDLIPNSLH</sequence>
<comment type="similarity">
    <text evidence="1">Belongs to the Smg family.</text>
</comment>
<dbReference type="RefSeq" id="WP_064022476.1">
    <property type="nucleotide sequence ID" value="NZ_CP133985.1"/>
</dbReference>
<organism evidence="2 3">
    <name type="scientific">Methylomonas koyamae</name>
    <dbReference type="NCBI Taxonomy" id="702114"/>
    <lineage>
        <taxon>Bacteria</taxon>
        <taxon>Pseudomonadati</taxon>
        <taxon>Pseudomonadota</taxon>
        <taxon>Gammaproteobacteria</taxon>
        <taxon>Methylococcales</taxon>
        <taxon>Methylococcaceae</taxon>
        <taxon>Methylomonas</taxon>
    </lineage>
</organism>
<protein>
    <recommendedName>
        <fullName evidence="1">Protein Smg homolog</fullName>
    </recommendedName>
</protein>